<evidence type="ECO:0000256" key="2">
    <source>
        <dbReference type="ARBA" id="ARBA00022801"/>
    </source>
</evidence>
<evidence type="ECO:0000313" key="5">
    <source>
        <dbReference type="EMBL" id="KAA6432775.1"/>
    </source>
</evidence>
<name>A0A5M8Q9Y3_9BACT</name>
<organism evidence="5 6">
    <name type="scientific">Dyadobacter flavalbus</name>
    <dbReference type="NCBI Taxonomy" id="2579942"/>
    <lineage>
        <taxon>Bacteria</taxon>
        <taxon>Pseudomonadati</taxon>
        <taxon>Bacteroidota</taxon>
        <taxon>Cytophagia</taxon>
        <taxon>Cytophagales</taxon>
        <taxon>Spirosomataceae</taxon>
        <taxon>Dyadobacter</taxon>
    </lineage>
</organism>
<dbReference type="Pfam" id="PF00128">
    <property type="entry name" value="Alpha-amylase"/>
    <property type="match status" value="1"/>
</dbReference>
<evidence type="ECO:0000256" key="1">
    <source>
        <dbReference type="ARBA" id="ARBA00008061"/>
    </source>
</evidence>
<dbReference type="SUPFAM" id="SSF51445">
    <property type="entry name" value="(Trans)glycosidases"/>
    <property type="match status" value="1"/>
</dbReference>
<accession>A0A5M8Q9Y3</accession>
<protein>
    <submittedName>
        <fullName evidence="5">Alpha-amylase</fullName>
    </submittedName>
</protein>
<dbReference type="CDD" id="cd11331">
    <property type="entry name" value="AmyAc_OligoGlu_like"/>
    <property type="match status" value="1"/>
</dbReference>
<dbReference type="FunFam" id="3.20.20.80:FF:000064">
    <property type="entry name" value="Oligo-1,6-glucosidase"/>
    <property type="match status" value="1"/>
</dbReference>
<proteinExistence type="inferred from homology"/>
<dbReference type="InterPro" id="IPR017853">
    <property type="entry name" value="GH"/>
</dbReference>
<evidence type="ECO:0000256" key="3">
    <source>
        <dbReference type="ARBA" id="ARBA00023295"/>
    </source>
</evidence>
<dbReference type="InterPro" id="IPR006047">
    <property type="entry name" value="GH13_cat_dom"/>
</dbReference>
<evidence type="ECO:0000313" key="6">
    <source>
        <dbReference type="Proteomes" id="UP000323994"/>
    </source>
</evidence>
<reference evidence="5 6" key="1">
    <citation type="submission" date="2019-05" db="EMBL/GenBank/DDBJ databases">
        <authorList>
            <person name="Qu J.-H."/>
        </authorList>
    </citation>
    <scope>NUCLEOTIDE SEQUENCE [LARGE SCALE GENOMIC DNA]</scope>
    <source>
        <strain evidence="5 6">NS28</strain>
    </source>
</reference>
<keyword evidence="2" id="KW-0378">Hydrolase</keyword>
<sequence length="543" mass="62963">MEQATTQIPTQSEYLWWQQGVIYQIYPRSYQDSNGDGIGDLKGIISRLDYLQWLGIDCIWLSPVFLSPMADFGYDISDYRAIHPIFGTMDDFDELLREVHERNMKLLLDLVPNHTSDQHPWFLESKSSRDNPKRDWYLWQDAREDGSVPNNWLSVFGGQAWEWDENTGQYYYHAFLKEQPDLNWRNPEVQAAMLDVMRFWLDKGVDGFRVDVMWHMIKDLQLRDNPPAPDSKFEAKDLIYDHYIPVYSTDQPEVHEIVRMMRSLTDEYENRVLVGEIYLPIHKLVTYYGIDNKGTHLPFNFQLLTLPWDAAQIATAIDEYEGALPAGGWPNWVLGNHDKPRISSRVGRSQAKIAALMLLTLRGTPTIYYGDEIGMRDVPIPINEIVDPQGLNMPELNVSRDPARTPMQWSGEINAGFSMHKPWLRLPYNSARVNVVTQKANPYSILSFYRKLLILRKENPALNVGKYTPVYSDQQLISYIREDENSRFLIILNLTHRPAYFKPRHESYRGLVLLGTEIERTGMQVGDIITLSGDEGLLIRLAD</sequence>
<dbReference type="SUPFAM" id="SSF51011">
    <property type="entry name" value="Glycosyl hydrolase domain"/>
    <property type="match status" value="1"/>
</dbReference>
<dbReference type="PANTHER" id="PTHR10357">
    <property type="entry name" value="ALPHA-AMYLASE FAMILY MEMBER"/>
    <property type="match status" value="1"/>
</dbReference>
<comment type="similarity">
    <text evidence="1">Belongs to the glycosyl hydrolase 13 family.</text>
</comment>
<dbReference type="AlphaFoldDB" id="A0A5M8Q9Y3"/>
<dbReference type="Gene3D" id="3.90.400.10">
    <property type="entry name" value="Oligo-1,6-glucosidase, Domain 2"/>
    <property type="match status" value="1"/>
</dbReference>
<dbReference type="FunFam" id="3.90.400.10:FF:000002">
    <property type="entry name" value="Sucrose isomerase"/>
    <property type="match status" value="1"/>
</dbReference>
<dbReference type="RefSeq" id="WP_139014505.1">
    <property type="nucleotide sequence ID" value="NZ_VBSN01000071.1"/>
</dbReference>
<keyword evidence="3" id="KW-0326">Glycosidase</keyword>
<dbReference type="SMART" id="SM00642">
    <property type="entry name" value="Aamy"/>
    <property type="match status" value="1"/>
</dbReference>
<gene>
    <name evidence="5" type="ORF">FEM33_23990</name>
</gene>
<dbReference type="GO" id="GO:0004556">
    <property type="term" value="F:alpha-amylase activity"/>
    <property type="evidence" value="ECO:0007669"/>
    <property type="project" value="TreeGrafter"/>
</dbReference>
<dbReference type="EMBL" id="VBSN01000071">
    <property type="protein sequence ID" value="KAA6432775.1"/>
    <property type="molecule type" value="Genomic_DNA"/>
</dbReference>
<dbReference type="InterPro" id="IPR045857">
    <property type="entry name" value="O16G_dom_2"/>
</dbReference>
<dbReference type="PANTHER" id="PTHR10357:SF179">
    <property type="entry name" value="NEUTRAL AND BASIC AMINO ACID TRANSPORT PROTEIN RBAT"/>
    <property type="match status" value="1"/>
</dbReference>
<dbReference type="Gene3D" id="3.20.20.80">
    <property type="entry name" value="Glycosidases"/>
    <property type="match status" value="2"/>
</dbReference>
<dbReference type="GO" id="GO:0009313">
    <property type="term" value="P:oligosaccharide catabolic process"/>
    <property type="evidence" value="ECO:0007669"/>
    <property type="project" value="TreeGrafter"/>
</dbReference>
<dbReference type="Proteomes" id="UP000323994">
    <property type="component" value="Unassembled WGS sequence"/>
</dbReference>
<keyword evidence="6" id="KW-1185">Reference proteome</keyword>
<feature type="domain" description="Glycosyl hydrolase family 13 catalytic" evidence="4">
    <location>
        <begin position="24"/>
        <end position="404"/>
    </location>
</feature>
<dbReference type="OrthoDB" id="9806009at2"/>
<evidence type="ECO:0000259" key="4">
    <source>
        <dbReference type="SMART" id="SM00642"/>
    </source>
</evidence>
<comment type="caution">
    <text evidence="5">The sequence shown here is derived from an EMBL/GenBank/DDBJ whole genome shotgun (WGS) entry which is preliminary data.</text>
</comment>